<proteinExistence type="predicted"/>
<dbReference type="Proteomes" id="UP001589865">
    <property type="component" value="Unassembled WGS sequence"/>
</dbReference>
<keyword evidence="2" id="KW-1185">Reference proteome</keyword>
<comment type="caution">
    <text evidence="1">The sequence shown here is derived from an EMBL/GenBank/DDBJ whole genome shotgun (WGS) entry which is preliminary data.</text>
</comment>
<organism evidence="1 2">
    <name type="scientific">Roseomonas elaeocarpi</name>
    <dbReference type="NCBI Taxonomy" id="907779"/>
    <lineage>
        <taxon>Bacteria</taxon>
        <taxon>Pseudomonadati</taxon>
        <taxon>Pseudomonadota</taxon>
        <taxon>Alphaproteobacteria</taxon>
        <taxon>Acetobacterales</taxon>
        <taxon>Roseomonadaceae</taxon>
        <taxon>Roseomonas</taxon>
    </lineage>
</organism>
<name>A0ABV6JPG7_9PROT</name>
<dbReference type="EMBL" id="JBHLUN010000003">
    <property type="protein sequence ID" value="MFC0407603.1"/>
    <property type="molecule type" value="Genomic_DNA"/>
</dbReference>
<protein>
    <submittedName>
        <fullName evidence="1">Uncharacterized protein</fullName>
    </submittedName>
</protein>
<evidence type="ECO:0000313" key="1">
    <source>
        <dbReference type="EMBL" id="MFC0407603.1"/>
    </source>
</evidence>
<sequence>MIAGVPAKKAFEIYNRVIRLDPSEKEQLGQAEWQLSGLVRKDRHDLAGLVALLQVKLVLGKADEAHRLSSDVMAKRALLEGGVRETYWKQLVSMARFSEAKKVASEHNIAHGREFLSYIAWYLGDVATVRASLENGEAADKEKWLRLLSSIRAENIEDLMPSHQDIITNVVSSKSVHTQLFCSSDGEGDFNAVQYYYVDVPFEVRFDMEMEIDRKVQELYKRHNHRASLGSLKVTPILLGSDAAASRISGSTRSL</sequence>
<gene>
    <name evidence="1" type="ORF">ACFFGY_05040</name>
</gene>
<accession>A0ABV6JPG7</accession>
<dbReference type="RefSeq" id="WP_377043317.1">
    <property type="nucleotide sequence ID" value="NZ_JBHLUN010000003.1"/>
</dbReference>
<reference evidence="1 2" key="1">
    <citation type="submission" date="2024-09" db="EMBL/GenBank/DDBJ databases">
        <authorList>
            <person name="Sun Q."/>
            <person name="Mori K."/>
        </authorList>
    </citation>
    <scope>NUCLEOTIDE SEQUENCE [LARGE SCALE GENOMIC DNA]</scope>
    <source>
        <strain evidence="1 2">TBRC 5777</strain>
    </source>
</reference>
<evidence type="ECO:0000313" key="2">
    <source>
        <dbReference type="Proteomes" id="UP001589865"/>
    </source>
</evidence>